<reference evidence="9" key="1">
    <citation type="journal article" date="2020" name="Stud. Mycol.">
        <title>101 Dothideomycetes genomes: a test case for predicting lifestyles and emergence of pathogens.</title>
        <authorList>
            <person name="Haridas S."/>
            <person name="Albert R."/>
            <person name="Binder M."/>
            <person name="Bloem J."/>
            <person name="Labutti K."/>
            <person name="Salamov A."/>
            <person name="Andreopoulos B."/>
            <person name="Baker S."/>
            <person name="Barry K."/>
            <person name="Bills G."/>
            <person name="Bluhm B."/>
            <person name="Cannon C."/>
            <person name="Castanera R."/>
            <person name="Culley D."/>
            <person name="Daum C."/>
            <person name="Ezra D."/>
            <person name="Gonzalez J."/>
            <person name="Henrissat B."/>
            <person name="Kuo A."/>
            <person name="Liang C."/>
            <person name="Lipzen A."/>
            <person name="Lutzoni F."/>
            <person name="Magnuson J."/>
            <person name="Mondo S."/>
            <person name="Nolan M."/>
            <person name="Ohm R."/>
            <person name="Pangilinan J."/>
            <person name="Park H.-J."/>
            <person name="Ramirez L."/>
            <person name="Alfaro M."/>
            <person name="Sun H."/>
            <person name="Tritt A."/>
            <person name="Yoshinaga Y."/>
            <person name="Zwiers L.-H."/>
            <person name="Turgeon B."/>
            <person name="Goodwin S."/>
            <person name="Spatafora J."/>
            <person name="Crous P."/>
            <person name="Grigoriev I."/>
        </authorList>
    </citation>
    <scope>NUCLEOTIDE SEQUENCE</scope>
    <source>
        <strain evidence="9">CBS 675.92</strain>
    </source>
</reference>
<keyword evidence="2 7" id="KW-0812">Transmembrane</keyword>
<evidence type="ECO:0000313" key="10">
    <source>
        <dbReference type="Proteomes" id="UP000800035"/>
    </source>
</evidence>
<dbReference type="PANTHER" id="PTHR33048:SF160">
    <property type="entry name" value="SAT4 FAMILY MEMBRANE PROTEIN"/>
    <property type="match status" value="1"/>
</dbReference>
<evidence type="ECO:0000256" key="3">
    <source>
        <dbReference type="ARBA" id="ARBA00022989"/>
    </source>
</evidence>
<keyword evidence="3 7" id="KW-1133">Transmembrane helix</keyword>
<evidence type="ECO:0000256" key="7">
    <source>
        <dbReference type="SAM" id="Phobius"/>
    </source>
</evidence>
<accession>A0A6A5TV96</accession>
<dbReference type="PANTHER" id="PTHR33048">
    <property type="entry name" value="PTH11-LIKE INTEGRAL MEMBRANE PROTEIN (AFU_ORTHOLOGUE AFUA_5G11245)"/>
    <property type="match status" value="1"/>
</dbReference>
<dbReference type="Proteomes" id="UP000800035">
    <property type="component" value="Unassembled WGS sequence"/>
</dbReference>
<name>A0A6A5TV96_9PLEO</name>
<comment type="subcellular location">
    <subcellularLocation>
        <location evidence="1">Membrane</location>
        <topology evidence="1">Multi-pass membrane protein</topology>
    </subcellularLocation>
</comment>
<feature type="transmembrane region" description="Helical" evidence="7">
    <location>
        <begin position="51"/>
        <end position="71"/>
    </location>
</feature>
<evidence type="ECO:0000256" key="4">
    <source>
        <dbReference type="ARBA" id="ARBA00023136"/>
    </source>
</evidence>
<gene>
    <name evidence="9" type="ORF">CC80DRAFT_82721</name>
</gene>
<dbReference type="AlphaFoldDB" id="A0A6A5TV96"/>
<dbReference type="Pfam" id="PF20684">
    <property type="entry name" value="Fung_rhodopsin"/>
    <property type="match status" value="1"/>
</dbReference>
<dbReference type="OrthoDB" id="5283415at2759"/>
<protein>
    <recommendedName>
        <fullName evidence="8">Rhodopsin domain-containing protein</fullName>
    </recommendedName>
</protein>
<feature type="transmembrane region" description="Helical" evidence="7">
    <location>
        <begin position="128"/>
        <end position="155"/>
    </location>
</feature>
<feature type="region of interest" description="Disordered" evidence="6">
    <location>
        <begin position="289"/>
        <end position="317"/>
    </location>
</feature>
<sequence>MPIFLANQPKANKIQYAFAVEYNAIMMTTKLSFLLSLQNLRSRNKWITRSLWTIQIINLLSGIMSTFFNAFPCQPLVKVYTPTLPGHCLDPFKIVIGCVTAVLATDIMVLAMPTWIIHDLKMPLKKKILSIGFLSIGVIVIIIGVLRVIWLANVFRGVFNTHSVEQSYSAIESNVAIIGASGPTVKYIFGFVVPCLKSDGKASKRSAAYGYGYGYGVSESVGADSRPGLSKYRSRAGYDDLRDSESLNRRDIGMEGGSEWKWKRTEEDARSDEQRITGMGESIVKTVDWKVSSRESRERKGMGESDASVSASASASALAVKAVQPAHVV</sequence>
<evidence type="ECO:0000256" key="6">
    <source>
        <dbReference type="SAM" id="MobiDB-lite"/>
    </source>
</evidence>
<evidence type="ECO:0000256" key="5">
    <source>
        <dbReference type="ARBA" id="ARBA00038359"/>
    </source>
</evidence>
<evidence type="ECO:0000256" key="2">
    <source>
        <dbReference type="ARBA" id="ARBA00022692"/>
    </source>
</evidence>
<proteinExistence type="inferred from homology"/>
<evidence type="ECO:0000259" key="8">
    <source>
        <dbReference type="Pfam" id="PF20684"/>
    </source>
</evidence>
<feature type="compositionally biased region" description="Basic and acidic residues" evidence="6">
    <location>
        <begin position="289"/>
        <end position="303"/>
    </location>
</feature>
<feature type="transmembrane region" description="Helical" evidence="7">
    <location>
        <begin position="91"/>
        <end position="116"/>
    </location>
</feature>
<evidence type="ECO:0000313" key="9">
    <source>
        <dbReference type="EMBL" id="KAF1955960.1"/>
    </source>
</evidence>
<dbReference type="InterPro" id="IPR049326">
    <property type="entry name" value="Rhodopsin_dom_fungi"/>
</dbReference>
<dbReference type="GO" id="GO:0016020">
    <property type="term" value="C:membrane"/>
    <property type="evidence" value="ECO:0007669"/>
    <property type="project" value="UniProtKB-SubCell"/>
</dbReference>
<keyword evidence="4 7" id="KW-0472">Membrane</keyword>
<organism evidence="9 10">
    <name type="scientific">Byssothecium circinans</name>
    <dbReference type="NCBI Taxonomy" id="147558"/>
    <lineage>
        <taxon>Eukaryota</taxon>
        <taxon>Fungi</taxon>
        <taxon>Dikarya</taxon>
        <taxon>Ascomycota</taxon>
        <taxon>Pezizomycotina</taxon>
        <taxon>Dothideomycetes</taxon>
        <taxon>Pleosporomycetidae</taxon>
        <taxon>Pleosporales</taxon>
        <taxon>Massarineae</taxon>
        <taxon>Massarinaceae</taxon>
        <taxon>Byssothecium</taxon>
    </lineage>
</organism>
<feature type="compositionally biased region" description="Low complexity" evidence="6">
    <location>
        <begin position="305"/>
        <end position="317"/>
    </location>
</feature>
<feature type="domain" description="Rhodopsin" evidence="8">
    <location>
        <begin position="14"/>
        <end position="189"/>
    </location>
</feature>
<keyword evidence="10" id="KW-1185">Reference proteome</keyword>
<comment type="similarity">
    <text evidence="5">Belongs to the SAT4 family.</text>
</comment>
<dbReference type="InterPro" id="IPR052337">
    <property type="entry name" value="SAT4-like"/>
</dbReference>
<dbReference type="EMBL" id="ML976993">
    <property type="protein sequence ID" value="KAF1955960.1"/>
    <property type="molecule type" value="Genomic_DNA"/>
</dbReference>
<evidence type="ECO:0000256" key="1">
    <source>
        <dbReference type="ARBA" id="ARBA00004141"/>
    </source>
</evidence>